<name>A0A1H5NGW8_9MICO</name>
<reference evidence="11" key="1">
    <citation type="submission" date="2016-10" db="EMBL/GenBank/DDBJ databases">
        <authorList>
            <person name="Varghese N."/>
            <person name="Submissions S."/>
        </authorList>
    </citation>
    <scope>NUCLEOTIDE SEQUENCE [LARGE SCALE GENOMIC DNA]</scope>
    <source>
        <strain evidence="11">DSM 21368</strain>
    </source>
</reference>
<dbReference type="Gene3D" id="2.60.40.1760">
    <property type="entry name" value="glycosyl hydrolase (family 31)"/>
    <property type="match status" value="1"/>
</dbReference>
<dbReference type="EMBL" id="FNTX01000002">
    <property type="protein sequence ID" value="SEF00077.1"/>
    <property type="molecule type" value="Genomic_DNA"/>
</dbReference>
<dbReference type="EC" id="3.2.1.177" evidence="5"/>
<dbReference type="GO" id="GO:0061634">
    <property type="term" value="F:alpha-D-xyloside xylohydrolase"/>
    <property type="evidence" value="ECO:0007669"/>
    <property type="project" value="UniProtKB-EC"/>
</dbReference>
<dbReference type="InterPro" id="IPR050985">
    <property type="entry name" value="Alpha-glycosidase_related"/>
</dbReference>
<dbReference type="FunFam" id="3.20.20.80:FF:000053">
    <property type="entry name" value="Alpha-xylosidase YicI"/>
    <property type="match status" value="1"/>
</dbReference>
<dbReference type="InterPro" id="IPR048395">
    <property type="entry name" value="Glyco_hydro_31_C"/>
</dbReference>
<evidence type="ECO:0000259" key="8">
    <source>
        <dbReference type="Pfam" id="PF13802"/>
    </source>
</evidence>
<gene>
    <name evidence="10" type="ORF">SAMN04488554_4264</name>
</gene>
<evidence type="ECO:0000259" key="7">
    <source>
        <dbReference type="Pfam" id="PF01055"/>
    </source>
</evidence>
<dbReference type="NCBIfam" id="NF007940">
    <property type="entry name" value="PRK10658.1"/>
    <property type="match status" value="1"/>
</dbReference>
<dbReference type="InterPro" id="IPR013780">
    <property type="entry name" value="Glyco_hydro_b"/>
</dbReference>
<evidence type="ECO:0000256" key="1">
    <source>
        <dbReference type="ARBA" id="ARBA00007806"/>
    </source>
</evidence>
<sequence length="764" mass="84227">MKFTDGYWQTLPGVEILRPRDVESVVDGGDHLLVYASTVPLRHRGDTLNRPMITIRVDAPAEGVIGVRIEHFRGVRDRGPHFALASTGAAAEVHLPEGGPATLTSGGLTARVATDGPWRLELVRADGSVLTESTDRGTAVISTPDGPFVREQHSLGIGEHLYGLGERFGPLVKNGQSIDVWNADGGTASEQAYKNVPFHLSDRGYGVFVDHPERVSYEIATEVASRTQFSVAGQHLQYYVIDGPDPKDVLRRYTALTGRPAAVPTWSYGLWLSTSFTTDYDEATVTSFIEGMAERDLPLSVFHFDCFWMRQFHWSDFVWDPVTFPDPEGMLARLHERDLKVCVWINPYIAQRSHLFAEGAEKGYLVTTPSGDVWQWDMWQAGMGLVDFTNPDAWAWYQDKLRVLLRQGVDAFKTDFGERIPTDVLWHDGSDPQRMHNYYAQLYNQCVFELLEDERGAGDAVVFARSATAGGQQFPVHWGGDCESTFTAMAESLRGGLSLAASGFGFWSHDIGGFEGTPDPAVFKRWVAFGLLSSHSRLHGSSSYRVPWAFDDEAVHVTRRFTHLKHRLMPYLARAGQFASSDGVPVMRPMMLDFPGDRSVVAADTQYLLGGDLLVAPVLHESTAEYYVPAGTWTQVLTGQTVTGPRWVREEHAFDSVPLLARPGSVIAFGSRTDRPDYAYADGVELHVFEPADGSELIVEVPTPDGAGCAAEFTVRRSGDLIEATLTRGSSPAWALVHRGVRCEADGARASIDLSAEIDPGSTR</sequence>
<evidence type="ECO:0000313" key="11">
    <source>
        <dbReference type="Proteomes" id="UP000199220"/>
    </source>
</evidence>
<dbReference type="Pfam" id="PF13802">
    <property type="entry name" value="Gal_mutarotas_2"/>
    <property type="match status" value="1"/>
</dbReference>
<dbReference type="STRING" id="648782.SAMN04488554_4264"/>
<evidence type="ECO:0000256" key="2">
    <source>
        <dbReference type="ARBA" id="ARBA00022801"/>
    </source>
</evidence>
<feature type="domain" description="Glycoside hydrolase family 31 N-terminal" evidence="8">
    <location>
        <begin position="54"/>
        <end position="217"/>
    </location>
</feature>
<dbReference type="Pfam" id="PF01055">
    <property type="entry name" value="Glyco_hydro_31_2nd"/>
    <property type="match status" value="1"/>
</dbReference>
<dbReference type="RefSeq" id="WP_089775451.1">
    <property type="nucleotide sequence ID" value="NZ_FNTX01000002.1"/>
</dbReference>
<dbReference type="InterPro" id="IPR000322">
    <property type="entry name" value="Glyco_hydro_31_TIM"/>
</dbReference>
<accession>A0A1H5NGW8</accession>
<dbReference type="PANTHER" id="PTHR43053:SF4">
    <property type="entry name" value="MYOGENESIS-REGULATING GLYCOSIDASE"/>
    <property type="match status" value="1"/>
</dbReference>
<evidence type="ECO:0000256" key="6">
    <source>
        <dbReference type="RuleBase" id="RU361185"/>
    </source>
</evidence>
<dbReference type="InterPro" id="IPR025887">
    <property type="entry name" value="Glyco_hydro_31_N_dom"/>
</dbReference>
<dbReference type="SUPFAM" id="SSF51011">
    <property type="entry name" value="Glycosyl hydrolase domain"/>
    <property type="match status" value="1"/>
</dbReference>
<proteinExistence type="inferred from homology"/>
<keyword evidence="11" id="KW-1185">Reference proteome</keyword>
<dbReference type="Gene3D" id="2.60.40.1180">
    <property type="entry name" value="Golgi alpha-mannosidase II"/>
    <property type="match status" value="2"/>
</dbReference>
<evidence type="ECO:0000256" key="5">
    <source>
        <dbReference type="ARBA" id="ARBA00066962"/>
    </source>
</evidence>
<dbReference type="SUPFAM" id="SSF51445">
    <property type="entry name" value="(Trans)glycosidases"/>
    <property type="match status" value="1"/>
</dbReference>
<dbReference type="OrthoDB" id="176168at2"/>
<evidence type="ECO:0000259" key="9">
    <source>
        <dbReference type="Pfam" id="PF21365"/>
    </source>
</evidence>
<dbReference type="Proteomes" id="UP000199220">
    <property type="component" value="Unassembled WGS sequence"/>
</dbReference>
<dbReference type="SUPFAM" id="SSF74650">
    <property type="entry name" value="Galactose mutarotase-like"/>
    <property type="match status" value="1"/>
</dbReference>
<comment type="similarity">
    <text evidence="1 6">Belongs to the glycosyl hydrolase 31 family.</text>
</comment>
<comment type="catalytic activity">
    <reaction evidence="4">
        <text>Hydrolysis of terminal, non-reducing alpha-D-xylose residues with release of alpha-D-xylose.</text>
        <dbReference type="EC" id="3.2.1.177"/>
    </reaction>
</comment>
<feature type="domain" description="Glycosyl hydrolase family 31 C-terminal" evidence="9">
    <location>
        <begin position="583"/>
        <end position="667"/>
    </location>
</feature>
<evidence type="ECO:0000256" key="4">
    <source>
        <dbReference type="ARBA" id="ARBA00052064"/>
    </source>
</evidence>
<dbReference type="CDD" id="cd06593">
    <property type="entry name" value="GH31_xylosidase_YicI"/>
    <property type="match status" value="1"/>
</dbReference>
<keyword evidence="3 6" id="KW-0326">Glycosidase</keyword>
<feature type="domain" description="Glycoside hydrolase family 31 TIM barrel" evidence="7">
    <location>
        <begin position="260"/>
        <end position="573"/>
    </location>
</feature>
<dbReference type="InterPro" id="IPR017853">
    <property type="entry name" value="GH"/>
</dbReference>
<dbReference type="Gene3D" id="3.20.20.80">
    <property type="entry name" value="Glycosidases"/>
    <property type="match status" value="1"/>
</dbReference>
<evidence type="ECO:0000256" key="3">
    <source>
        <dbReference type="ARBA" id="ARBA00023295"/>
    </source>
</evidence>
<dbReference type="AlphaFoldDB" id="A0A1H5NGW8"/>
<dbReference type="InterPro" id="IPR011013">
    <property type="entry name" value="Gal_mutarotase_sf_dom"/>
</dbReference>
<dbReference type="Pfam" id="PF21365">
    <property type="entry name" value="Glyco_hydro_31_3rd"/>
    <property type="match status" value="1"/>
</dbReference>
<keyword evidence="2 6" id="KW-0378">Hydrolase</keyword>
<dbReference type="CDD" id="cd14752">
    <property type="entry name" value="GH31_N"/>
    <property type="match status" value="1"/>
</dbReference>
<dbReference type="GO" id="GO:0005975">
    <property type="term" value="P:carbohydrate metabolic process"/>
    <property type="evidence" value="ECO:0007669"/>
    <property type="project" value="InterPro"/>
</dbReference>
<dbReference type="SUPFAM" id="SSF117125">
    <property type="entry name" value="Putative glucosidase YicI, C-terminal domain"/>
    <property type="match status" value="1"/>
</dbReference>
<dbReference type="PANTHER" id="PTHR43053">
    <property type="entry name" value="GLYCOSIDASE FAMILY 31"/>
    <property type="match status" value="1"/>
</dbReference>
<protein>
    <recommendedName>
        <fullName evidence="5">alpha-D-xyloside xylohydrolase</fullName>
        <ecNumber evidence="5">3.2.1.177</ecNumber>
    </recommendedName>
</protein>
<dbReference type="GO" id="GO:0030246">
    <property type="term" value="F:carbohydrate binding"/>
    <property type="evidence" value="ECO:0007669"/>
    <property type="project" value="InterPro"/>
</dbReference>
<organism evidence="10 11">
    <name type="scientific">Ruania alba</name>
    <dbReference type="NCBI Taxonomy" id="648782"/>
    <lineage>
        <taxon>Bacteria</taxon>
        <taxon>Bacillati</taxon>
        <taxon>Actinomycetota</taxon>
        <taxon>Actinomycetes</taxon>
        <taxon>Micrococcales</taxon>
        <taxon>Ruaniaceae</taxon>
        <taxon>Ruania</taxon>
    </lineage>
</organism>
<evidence type="ECO:0000313" key="10">
    <source>
        <dbReference type="EMBL" id="SEF00077.1"/>
    </source>
</evidence>